<sequence length="338" mass="36866">MTRHVRPPRRMPGEVVPEPLPLPFRPKARITPKPEVLPPCPGPASSPGRREGARFWIISDLIVDRHPGFRLPDPLPEFDVLLVAGGVAIGLEPALRWLAQALDGRQGDRPVMMVAGSAELWSETPMVEAVARGREIARELGIHLLADETVRVGPPAGGGTIVVGATLWTDWCLEGRFEGRLARVAARHSWADCKRVLLRRGRPWTPIDALGAHARSRGYIEDALTSIVCQSLGVARGPGTLVPDVRPGDRAVVLTHFAPSRRSLPEDWPGWLGDAWLAASHASDLEDVMHAWGAPALWVHGRAVASADYRIGRTRVVANPLRRWKTAATFNPALVIEA</sequence>
<reference evidence="2" key="2">
    <citation type="submission" date="2021-08" db="EMBL/GenBank/DDBJ databases">
        <authorList>
            <person name="Tani A."/>
            <person name="Ola A."/>
            <person name="Ogura Y."/>
            <person name="Katsura K."/>
            <person name="Hayashi T."/>
        </authorList>
    </citation>
    <scope>NUCLEOTIDE SEQUENCE</scope>
    <source>
        <strain evidence="2">LMG 23639</strain>
    </source>
</reference>
<proteinExistence type="predicted"/>
<dbReference type="PANTHER" id="PTHR37844">
    <property type="entry name" value="SER/THR PROTEIN PHOSPHATASE SUPERFAMILY (AFU_ORTHOLOGUE AFUA_1G14840)"/>
    <property type="match status" value="1"/>
</dbReference>
<dbReference type="RefSeq" id="WP_238274028.1">
    <property type="nucleotide sequence ID" value="NZ_BPQR01000010.1"/>
</dbReference>
<reference evidence="2" key="1">
    <citation type="journal article" date="2021" name="Front. Microbiol.">
        <title>Comprehensive Comparative Genomics and Phenotyping of Methylobacterium Species.</title>
        <authorList>
            <person name="Alessa O."/>
            <person name="Ogura Y."/>
            <person name="Fujitani Y."/>
            <person name="Takami H."/>
            <person name="Hayashi T."/>
            <person name="Sahin N."/>
            <person name="Tani A."/>
        </authorList>
    </citation>
    <scope>NUCLEOTIDE SEQUENCE</scope>
    <source>
        <strain evidence="2">LMG 23639</strain>
    </source>
</reference>
<feature type="region of interest" description="Disordered" evidence="1">
    <location>
        <begin position="1"/>
        <end position="24"/>
    </location>
</feature>
<name>A0ABQ4SU03_9HYPH</name>
<dbReference type="EMBL" id="BPQR01000010">
    <property type="protein sequence ID" value="GJE05343.1"/>
    <property type="molecule type" value="Genomic_DNA"/>
</dbReference>
<dbReference type="PANTHER" id="PTHR37844:SF2">
    <property type="entry name" value="SER_THR PROTEIN PHOSPHATASE SUPERFAMILY (AFU_ORTHOLOGUE AFUA_1G14840)"/>
    <property type="match status" value="1"/>
</dbReference>
<evidence type="ECO:0000256" key="1">
    <source>
        <dbReference type="SAM" id="MobiDB-lite"/>
    </source>
</evidence>
<gene>
    <name evidence="2" type="ORF">AOPFMNJM_0641</name>
</gene>
<accession>A0ABQ4SU03</accession>
<evidence type="ECO:0000313" key="3">
    <source>
        <dbReference type="Proteomes" id="UP001055102"/>
    </source>
</evidence>
<dbReference type="Proteomes" id="UP001055102">
    <property type="component" value="Unassembled WGS sequence"/>
</dbReference>
<evidence type="ECO:0008006" key="4">
    <source>
        <dbReference type="Google" id="ProtNLM"/>
    </source>
</evidence>
<organism evidence="2 3">
    <name type="scientific">Methylobacterium jeotgali</name>
    <dbReference type="NCBI Taxonomy" id="381630"/>
    <lineage>
        <taxon>Bacteria</taxon>
        <taxon>Pseudomonadati</taxon>
        <taxon>Pseudomonadota</taxon>
        <taxon>Alphaproteobacteria</taxon>
        <taxon>Hyphomicrobiales</taxon>
        <taxon>Methylobacteriaceae</taxon>
        <taxon>Methylobacterium</taxon>
    </lineage>
</organism>
<evidence type="ECO:0000313" key="2">
    <source>
        <dbReference type="EMBL" id="GJE05343.1"/>
    </source>
</evidence>
<protein>
    <recommendedName>
        <fullName evidence="4">Metallophosphoesterase</fullName>
    </recommendedName>
</protein>
<keyword evidence="3" id="KW-1185">Reference proteome</keyword>
<comment type="caution">
    <text evidence="2">The sequence shown here is derived from an EMBL/GenBank/DDBJ whole genome shotgun (WGS) entry which is preliminary data.</text>
</comment>